<keyword evidence="1" id="KW-0472">Membrane</keyword>
<keyword evidence="1" id="KW-0812">Transmembrane</keyword>
<gene>
    <name evidence="2" type="ORF">PSTEL_23170</name>
</gene>
<accession>A0A089M254</accession>
<evidence type="ECO:0000313" key="3">
    <source>
        <dbReference type="Proteomes" id="UP000029507"/>
    </source>
</evidence>
<dbReference type="HOGENOM" id="CLU_124946_0_0_9"/>
<reference evidence="2 3" key="1">
    <citation type="submission" date="2014-08" db="EMBL/GenBank/DDBJ databases">
        <title>Comparative genomics of the Paenibacillus odorifer group.</title>
        <authorList>
            <person name="den Bakker H.C."/>
            <person name="Tsai Y.-C."/>
            <person name="Martin N."/>
            <person name="Korlach J."/>
            <person name="Wiedmann M."/>
        </authorList>
    </citation>
    <scope>NUCLEOTIDE SEQUENCE [LARGE SCALE GENOMIC DNA]</scope>
    <source>
        <strain evidence="2 3">DSM 14472</strain>
    </source>
</reference>
<dbReference type="STRING" id="169760.PSTEL_23170"/>
<name>A0A089M254_9BACL</name>
<keyword evidence="3" id="KW-1185">Reference proteome</keyword>
<feature type="transmembrane region" description="Helical" evidence="1">
    <location>
        <begin position="12"/>
        <end position="37"/>
    </location>
</feature>
<evidence type="ECO:0000256" key="1">
    <source>
        <dbReference type="SAM" id="Phobius"/>
    </source>
</evidence>
<sequence length="205" mass="22824">MESKAVRNKRGGVLLRLLIGIVVLLLLAGAWLVWYVAPQKKLDLAYTPVDFGPKLLQMVKNHSPVLTLSEDELNQLCKKGLNDHIAEHPSTFVRITGAEFAQNGNRLTMDITGKAGPLPFGATFGMLMEVSPEGGGMLTLHHEYTEIRGRKVPDGFLSLSEIRVPLREHMPLMVEVKSMTLLDSGIRISFNVDWNNLLNLLRKLT</sequence>
<dbReference type="AlphaFoldDB" id="A0A089M254"/>
<dbReference type="RefSeq" id="WP_038698752.1">
    <property type="nucleotide sequence ID" value="NZ_CP009286.1"/>
</dbReference>
<dbReference type="OrthoDB" id="2664080at2"/>
<protein>
    <submittedName>
        <fullName evidence="2">Uncharacterized protein</fullName>
    </submittedName>
</protein>
<keyword evidence="1" id="KW-1133">Transmembrane helix</keyword>
<evidence type="ECO:0000313" key="2">
    <source>
        <dbReference type="EMBL" id="AIQ65573.1"/>
    </source>
</evidence>
<dbReference type="EMBL" id="CP009286">
    <property type="protein sequence ID" value="AIQ65573.1"/>
    <property type="molecule type" value="Genomic_DNA"/>
</dbReference>
<proteinExistence type="predicted"/>
<organism evidence="2 3">
    <name type="scientific">Paenibacillus stellifer</name>
    <dbReference type="NCBI Taxonomy" id="169760"/>
    <lineage>
        <taxon>Bacteria</taxon>
        <taxon>Bacillati</taxon>
        <taxon>Bacillota</taxon>
        <taxon>Bacilli</taxon>
        <taxon>Bacillales</taxon>
        <taxon>Paenibacillaceae</taxon>
        <taxon>Paenibacillus</taxon>
    </lineage>
</organism>
<dbReference type="Proteomes" id="UP000029507">
    <property type="component" value="Chromosome"/>
</dbReference>
<dbReference type="KEGG" id="pste:PSTEL_23170"/>